<evidence type="ECO:0000256" key="7">
    <source>
        <dbReference type="ARBA" id="ARBA00022958"/>
    </source>
</evidence>
<accession>G3H7Q3</accession>
<dbReference type="GO" id="GO:0015271">
    <property type="term" value="F:outward rectifier potassium channel activity"/>
    <property type="evidence" value="ECO:0007669"/>
    <property type="project" value="TreeGrafter"/>
</dbReference>
<evidence type="ECO:0000256" key="12">
    <source>
        <dbReference type="RuleBase" id="RU003857"/>
    </source>
</evidence>
<dbReference type="PRINTS" id="PR01095">
    <property type="entry name" value="TASKCHANNEL"/>
</dbReference>
<evidence type="ECO:0000256" key="10">
    <source>
        <dbReference type="ARBA" id="ARBA00023136"/>
    </source>
</evidence>
<sequence length="394" mass="44401">MEAEEPPEGRGCCPEVLGTAKRCCHEALGKLLPGLCFLCCLVTYALVGAALFSAVEGRPDPEAEENPELKKFLDDLCSILKCNRTEVEGNRKALCEHLQKMKPQWFKADWSFLSALYFCCTVFSTVGYGHLYPVTRLGKFLCMLYALFGIPLMFLVLTDIGDTLATILSRAYNRFQALLCLPRAPSEWCSSLLCRRQPDSRPVDEAIPQIVISAGADADELLEPQPYREPAPPSCGVELFERLVAREKQDKLQPPMRPIEKSSSCPELELGRLSCSILSNLDEVGQQVERLDIPLPVISLVIFAYISCAAAILPFWETELGFEDAFYFCFVTLTTIGFGDIKLNRPHFFLFFSIYIIVGMEIVFIAFKLMQNRLLRAYKTLMLFFCKREVSLLC</sequence>
<organism evidence="15 16">
    <name type="scientific">Cricetulus griseus</name>
    <name type="common">Chinese hamster</name>
    <name type="synonym">Cricetulus barabensis griseus</name>
    <dbReference type="NCBI Taxonomy" id="10029"/>
    <lineage>
        <taxon>Eukaryota</taxon>
        <taxon>Metazoa</taxon>
        <taxon>Chordata</taxon>
        <taxon>Craniata</taxon>
        <taxon>Vertebrata</taxon>
        <taxon>Euteleostomi</taxon>
        <taxon>Mammalia</taxon>
        <taxon>Eutheria</taxon>
        <taxon>Euarchontoglires</taxon>
        <taxon>Glires</taxon>
        <taxon>Rodentia</taxon>
        <taxon>Myomorpha</taxon>
        <taxon>Muroidea</taxon>
        <taxon>Cricetidae</taxon>
        <taxon>Cricetinae</taxon>
        <taxon>Cricetulus</taxon>
    </lineage>
</organism>
<dbReference type="InterPro" id="IPR003280">
    <property type="entry name" value="2pore_dom_K_chnl"/>
</dbReference>
<feature type="domain" description="Potassium channel" evidence="14">
    <location>
        <begin position="108"/>
        <end position="164"/>
    </location>
</feature>
<dbReference type="PaxDb" id="10029-XP_007617967.1"/>
<dbReference type="InterPro" id="IPR003092">
    <property type="entry name" value="2pore_dom_K_chnl_TASK"/>
</dbReference>
<evidence type="ECO:0000256" key="1">
    <source>
        <dbReference type="ARBA" id="ARBA00004141"/>
    </source>
</evidence>
<dbReference type="GO" id="GO:0030322">
    <property type="term" value="P:stabilization of membrane potential"/>
    <property type="evidence" value="ECO:0007669"/>
    <property type="project" value="TreeGrafter"/>
</dbReference>
<dbReference type="Proteomes" id="UP000001075">
    <property type="component" value="Unassembled WGS sequence"/>
</dbReference>
<gene>
    <name evidence="15" type="ORF">I79_006389</name>
</gene>
<dbReference type="PRINTS" id="PR01333">
    <property type="entry name" value="2POREKCHANEL"/>
</dbReference>
<keyword evidence="3 12" id="KW-0813">Transport</keyword>
<feature type="transmembrane region" description="Helical" evidence="13">
    <location>
        <begin position="110"/>
        <end position="131"/>
    </location>
</feature>
<feature type="transmembrane region" description="Helical" evidence="13">
    <location>
        <begin position="293"/>
        <end position="313"/>
    </location>
</feature>
<dbReference type="OMA" id="FWAVFPH"/>
<dbReference type="InParanoid" id="G3H7Q3"/>
<protein>
    <submittedName>
        <fullName evidence="15">Potassium channel subfamily K member 18</fullName>
    </submittedName>
</protein>
<keyword evidence="10 13" id="KW-0472">Membrane</keyword>
<keyword evidence="5 12" id="KW-0812">Transmembrane</keyword>
<dbReference type="eggNOG" id="KOG1418">
    <property type="taxonomic scope" value="Eukaryota"/>
</dbReference>
<dbReference type="InterPro" id="IPR013099">
    <property type="entry name" value="K_chnl_dom"/>
</dbReference>
<keyword evidence="8 13" id="KW-1133">Transmembrane helix</keyword>
<reference evidence="16" key="1">
    <citation type="journal article" date="2011" name="Nat. Biotechnol.">
        <title>The genomic sequence of the Chinese hamster ovary (CHO)-K1 cell line.</title>
        <authorList>
            <person name="Xu X."/>
            <person name="Nagarajan H."/>
            <person name="Lewis N.E."/>
            <person name="Pan S."/>
            <person name="Cai Z."/>
            <person name="Liu X."/>
            <person name="Chen W."/>
            <person name="Xie M."/>
            <person name="Wang W."/>
            <person name="Hammond S."/>
            <person name="Andersen M.R."/>
            <person name="Neff N."/>
            <person name="Passarelli B."/>
            <person name="Koh W."/>
            <person name="Fan H.C."/>
            <person name="Wang J."/>
            <person name="Gui Y."/>
            <person name="Lee K.H."/>
            <person name="Betenbaugh M.J."/>
            <person name="Quake S.R."/>
            <person name="Famili I."/>
            <person name="Palsson B.O."/>
            <person name="Wang J."/>
        </authorList>
    </citation>
    <scope>NUCLEOTIDE SEQUENCE [LARGE SCALE GENOMIC DNA]</scope>
    <source>
        <strain evidence="16">CHO K1 cell line</strain>
    </source>
</reference>
<feature type="transmembrane region" description="Helical" evidence="13">
    <location>
        <begin position="348"/>
        <end position="367"/>
    </location>
</feature>
<proteinExistence type="inferred from homology"/>
<evidence type="ECO:0000259" key="14">
    <source>
        <dbReference type="Pfam" id="PF07885"/>
    </source>
</evidence>
<keyword evidence="7" id="KW-0630">Potassium</keyword>
<dbReference type="PANTHER" id="PTHR11003:SF346">
    <property type="entry name" value="POTASSIUM CHANNEL SUBFAMILY K MEMBER 18"/>
    <property type="match status" value="1"/>
</dbReference>
<feature type="domain" description="Potassium channel" evidence="14">
    <location>
        <begin position="302"/>
        <end position="374"/>
    </location>
</feature>
<keyword evidence="11 12" id="KW-0407">Ion channel</keyword>
<keyword evidence="4" id="KW-0633">Potassium transport</keyword>
<dbReference type="STRING" id="10029.G3H7Q3"/>
<evidence type="ECO:0000256" key="6">
    <source>
        <dbReference type="ARBA" id="ARBA00022826"/>
    </source>
</evidence>
<dbReference type="Pfam" id="PF07885">
    <property type="entry name" value="Ion_trans_2"/>
    <property type="match status" value="2"/>
</dbReference>
<comment type="subcellular location">
    <subcellularLocation>
        <location evidence="1">Membrane</location>
        <topology evidence="1">Multi-pass membrane protein</topology>
    </subcellularLocation>
</comment>
<evidence type="ECO:0000256" key="5">
    <source>
        <dbReference type="ARBA" id="ARBA00022692"/>
    </source>
</evidence>
<evidence type="ECO:0000256" key="3">
    <source>
        <dbReference type="ARBA" id="ARBA00022448"/>
    </source>
</evidence>
<comment type="similarity">
    <text evidence="2 12">Belongs to the two pore domain potassium channel (TC 1.A.1.8) family.</text>
</comment>
<evidence type="ECO:0000313" key="15">
    <source>
        <dbReference type="EMBL" id="EGV96715.1"/>
    </source>
</evidence>
<keyword evidence="9 12" id="KW-0406">Ion transport</keyword>
<keyword evidence="6" id="KW-0631">Potassium channel</keyword>
<evidence type="ECO:0000256" key="8">
    <source>
        <dbReference type="ARBA" id="ARBA00022989"/>
    </source>
</evidence>
<dbReference type="PANTHER" id="PTHR11003">
    <property type="entry name" value="POTASSIUM CHANNEL, SUBFAMILY K"/>
    <property type="match status" value="1"/>
</dbReference>
<dbReference type="EMBL" id="JH000200">
    <property type="protein sequence ID" value="EGV96715.1"/>
    <property type="molecule type" value="Genomic_DNA"/>
</dbReference>
<dbReference type="GO" id="GO:0022841">
    <property type="term" value="F:potassium ion leak channel activity"/>
    <property type="evidence" value="ECO:0007669"/>
    <property type="project" value="TreeGrafter"/>
</dbReference>
<dbReference type="GO" id="GO:0005886">
    <property type="term" value="C:plasma membrane"/>
    <property type="evidence" value="ECO:0007669"/>
    <property type="project" value="TreeGrafter"/>
</dbReference>
<dbReference type="SUPFAM" id="SSF81324">
    <property type="entry name" value="Voltage-gated potassium channels"/>
    <property type="match status" value="2"/>
</dbReference>
<feature type="transmembrane region" description="Helical" evidence="13">
    <location>
        <begin position="31"/>
        <end position="52"/>
    </location>
</feature>
<dbReference type="FunCoup" id="G3H7Q3">
    <property type="interactions" value="284"/>
</dbReference>
<dbReference type="AlphaFoldDB" id="G3H7Q3"/>
<name>G3H7Q3_CRIGR</name>
<dbReference type="OrthoDB" id="297496at2759"/>
<dbReference type="Gene3D" id="1.10.287.70">
    <property type="match status" value="1"/>
</dbReference>
<evidence type="ECO:0000256" key="2">
    <source>
        <dbReference type="ARBA" id="ARBA00006666"/>
    </source>
</evidence>
<evidence type="ECO:0000313" key="16">
    <source>
        <dbReference type="Proteomes" id="UP000001075"/>
    </source>
</evidence>
<evidence type="ECO:0000256" key="9">
    <source>
        <dbReference type="ARBA" id="ARBA00023065"/>
    </source>
</evidence>
<evidence type="ECO:0000256" key="11">
    <source>
        <dbReference type="ARBA" id="ARBA00023303"/>
    </source>
</evidence>
<evidence type="ECO:0000256" key="4">
    <source>
        <dbReference type="ARBA" id="ARBA00022538"/>
    </source>
</evidence>
<evidence type="ECO:0000256" key="13">
    <source>
        <dbReference type="SAM" id="Phobius"/>
    </source>
</evidence>